<accession>A0A1D8AFY9</accession>
<evidence type="ECO:0000313" key="4">
    <source>
        <dbReference type="Proteomes" id="UP000094626"/>
    </source>
</evidence>
<proteinExistence type="predicted"/>
<organism evidence="3 4">
    <name type="scientific">Novosphingobium resinovorum</name>
    <dbReference type="NCBI Taxonomy" id="158500"/>
    <lineage>
        <taxon>Bacteria</taxon>
        <taxon>Pseudomonadati</taxon>
        <taxon>Pseudomonadota</taxon>
        <taxon>Alphaproteobacteria</taxon>
        <taxon>Sphingomonadales</taxon>
        <taxon>Sphingomonadaceae</taxon>
        <taxon>Novosphingobium</taxon>
    </lineage>
</organism>
<feature type="domain" description="TraK N-terminal" evidence="1">
    <location>
        <begin position="14"/>
        <end position="112"/>
    </location>
</feature>
<evidence type="ECO:0000259" key="2">
    <source>
        <dbReference type="Pfam" id="PF23536"/>
    </source>
</evidence>
<reference evidence="4" key="1">
    <citation type="journal article" date="2017" name="J. Biotechnol.">
        <title>Complete genome sequence of Novosphingobium resinovorum SA1, a versatile xenobiotic-degrading bacterium capable of utilizing sulfanilic acid.</title>
        <authorList>
            <person name="Hegedus B."/>
            <person name="Kos P.B."/>
            <person name="Balint B."/>
            <person name="Maroti G."/>
            <person name="Gan H.M."/>
            <person name="Perei K."/>
            <person name="Rakhely G."/>
        </authorList>
    </citation>
    <scope>NUCLEOTIDE SEQUENCE [LARGE SCALE GENOMIC DNA]</scope>
    <source>
        <strain evidence="4">SA1</strain>
    </source>
</reference>
<dbReference type="Proteomes" id="UP000094626">
    <property type="component" value="Plasmid pSA2"/>
</dbReference>
<dbReference type="EMBL" id="CP017077">
    <property type="protein sequence ID" value="AOR81019.1"/>
    <property type="molecule type" value="Genomic_DNA"/>
</dbReference>
<keyword evidence="3" id="KW-0614">Plasmid</keyword>
<feature type="domain" description="TraK C-terminal" evidence="2">
    <location>
        <begin position="119"/>
        <end position="234"/>
    </location>
</feature>
<evidence type="ECO:0008006" key="5">
    <source>
        <dbReference type="Google" id="ProtNLM"/>
    </source>
</evidence>
<geneLocation type="plasmid" evidence="3 4">
    <name>pSA2</name>
</geneLocation>
<dbReference type="Pfam" id="PF23536">
    <property type="entry name" value="TraK_C"/>
    <property type="match status" value="1"/>
</dbReference>
<dbReference type="InterPro" id="IPR055397">
    <property type="entry name" value="TraK_C"/>
</dbReference>
<keyword evidence="4" id="KW-1185">Reference proteome</keyword>
<evidence type="ECO:0000313" key="3">
    <source>
        <dbReference type="EMBL" id="AOR81019.1"/>
    </source>
</evidence>
<protein>
    <recommendedName>
        <fullName evidence="5">Conjugal transfer protein TraK</fullName>
    </recommendedName>
</protein>
<dbReference type="AlphaFoldDB" id="A0A1D8AFY9"/>
<sequence length="239" mass="25391">MATSTQASAQTISVVPDQTSAIRLSNHDVNHIVCSGGEIEEVRFSAEKGIAVERSGGDAWVKFLVREVESEYVPTRTYATAPSEFFVRCNGSVYALYAEPSDIPAQTVSLLPGADQRARANADLLGPLVEEERAVSITLALLRDMVPASFSEVAPEARDITLAGLPGTLLRERKRLSIDGAGLSASEYLISGGGAQTLDERAFLDSRLGANIFAVTLDRIALDAGGTARLIVVRRGAGE</sequence>
<dbReference type="Pfam" id="PF06586">
    <property type="entry name" value="TraK_N"/>
    <property type="match status" value="1"/>
</dbReference>
<dbReference type="KEGG" id="nre:BES08_29375"/>
<evidence type="ECO:0000259" key="1">
    <source>
        <dbReference type="Pfam" id="PF06586"/>
    </source>
</evidence>
<gene>
    <name evidence="3" type="ORF">BES08_29375</name>
</gene>
<name>A0A1D8AFY9_9SPHN</name>
<dbReference type="InterPro" id="IPR010563">
    <property type="entry name" value="TraK_N"/>
</dbReference>